<dbReference type="Gene3D" id="2.130.10.10">
    <property type="entry name" value="YVTN repeat-like/Quinoprotein amine dehydrogenase"/>
    <property type="match status" value="1"/>
</dbReference>
<name>A0AAV1LWV5_9NEOP</name>
<accession>A0AAV1LWV5</accession>
<protein>
    <recommendedName>
        <fullName evidence="4">Ommochrome-binding protein</fullName>
    </recommendedName>
</protein>
<proteinExistence type="predicted"/>
<dbReference type="SUPFAM" id="SSF101898">
    <property type="entry name" value="NHL repeat"/>
    <property type="match status" value="1"/>
</dbReference>
<comment type="caution">
    <text evidence="2">The sequence shown here is derived from an EMBL/GenBank/DDBJ whole genome shotgun (WGS) entry which is preliminary data.</text>
</comment>
<dbReference type="Proteomes" id="UP001314205">
    <property type="component" value="Unassembled WGS sequence"/>
</dbReference>
<dbReference type="InterPro" id="IPR015943">
    <property type="entry name" value="WD40/YVTN_repeat-like_dom_sf"/>
</dbReference>
<dbReference type="EMBL" id="CAVLGL010000104">
    <property type="protein sequence ID" value="CAK1598677.1"/>
    <property type="molecule type" value="Genomic_DNA"/>
</dbReference>
<evidence type="ECO:0000313" key="3">
    <source>
        <dbReference type="Proteomes" id="UP001314205"/>
    </source>
</evidence>
<evidence type="ECO:0008006" key="4">
    <source>
        <dbReference type="Google" id="ProtNLM"/>
    </source>
</evidence>
<keyword evidence="1" id="KW-0732">Signal</keyword>
<feature type="signal peptide" evidence="1">
    <location>
        <begin position="1"/>
        <end position="17"/>
    </location>
</feature>
<organism evidence="2 3">
    <name type="scientific">Parnassius mnemosyne</name>
    <name type="common">clouded apollo</name>
    <dbReference type="NCBI Taxonomy" id="213953"/>
    <lineage>
        <taxon>Eukaryota</taxon>
        <taxon>Metazoa</taxon>
        <taxon>Ecdysozoa</taxon>
        <taxon>Arthropoda</taxon>
        <taxon>Hexapoda</taxon>
        <taxon>Insecta</taxon>
        <taxon>Pterygota</taxon>
        <taxon>Neoptera</taxon>
        <taxon>Endopterygota</taxon>
        <taxon>Lepidoptera</taxon>
        <taxon>Glossata</taxon>
        <taxon>Ditrysia</taxon>
        <taxon>Papilionoidea</taxon>
        <taxon>Papilionidae</taxon>
        <taxon>Parnassiinae</taxon>
        <taxon>Parnassini</taxon>
        <taxon>Parnassius</taxon>
        <taxon>Driopa</taxon>
    </lineage>
</organism>
<gene>
    <name evidence="2" type="ORF">PARMNEM_LOCUS17642</name>
</gene>
<evidence type="ECO:0000313" key="2">
    <source>
        <dbReference type="EMBL" id="CAK1598677.1"/>
    </source>
</evidence>
<feature type="chain" id="PRO_5043684907" description="Ommochrome-binding protein" evidence="1">
    <location>
        <begin position="18"/>
        <end position="273"/>
    </location>
</feature>
<sequence length="273" mass="30731">MARIIYFAAVALASVQASEQKCEGVTIKGVIYEKETLKTDLDSPYQFSIDYNTDTIFFSYSTHTKDQRFQLAYLNLKTKEFNTITTITDGFASAVDLENNKLFLGGKGGIYDFNLKSKQTSHLGASSHNIWQMFYKDGLYYTVYPHEEAYTFNDGISKKVTELSGTKVMLIAMDRNNNIYFTNSSGLFNYNKSNKKIINLGEHVINGLNTDINGKLFFSSPNGIYSINENLNIVEHIVTLESVFSVAIAKDGSIIYGTDDSIMRLKKSDKCQL</sequence>
<reference evidence="2 3" key="1">
    <citation type="submission" date="2023-11" db="EMBL/GenBank/DDBJ databases">
        <authorList>
            <person name="Hedman E."/>
            <person name="Englund M."/>
            <person name="Stromberg M."/>
            <person name="Nyberg Akerstrom W."/>
            <person name="Nylinder S."/>
            <person name="Jareborg N."/>
            <person name="Kallberg Y."/>
            <person name="Kronander E."/>
        </authorList>
    </citation>
    <scope>NUCLEOTIDE SEQUENCE [LARGE SCALE GENOMIC DNA]</scope>
</reference>
<evidence type="ECO:0000256" key="1">
    <source>
        <dbReference type="SAM" id="SignalP"/>
    </source>
</evidence>
<dbReference type="AlphaFoldDB" id="A0AAV1LWV5"/>
<keyword evidence="3" id="KW-1185">Reference proteome</keyword>